<dbReference type="KEGG" id="vg:77933493"/>
<keyword evidence="2" id="KW-1185">Reference proteome</keyword>
<sequence>MAVWLASNTYDFKPDPKSLSATDFNKSIRQIVMRNRLNAMEGLNQDEKDITSLVKSKMGTAIHDAIERTWLDPNQVKRAMLSLGYPEKVIDRIKVNPNPEDLQPEDIPVYMEIRKDIMIDGYKISGKFDFAAEGKLSDFKTTGTWKWNKLDKADEDYRRQGSIYRLIHKDILFEDYLEIVFLFTDWSEGKAKADPKYPQGPVQPHKVKLWSEEETTQFIRGFIREIERHKDTPEPDLPECTPDQLWQDKPTYKYYKNPEKLTRATKNFDDFYQAQQQFIKDGGVGVIKTVYGEAKACKYCPALNHCSQAKRLVESGVLKLD</sequence>
<evidence type="ECO:0000313" key="1">
    <source>
        <dbReference type="EMBL" id="UAW01139.1"/>
    </source>
</evidence>
<protein>
    <recommendedName>
        <fullName evidence="3">PD-(D/E)XK endonuclease-like domain-containing protein</fullName>
    </recommendedName>
</protein>
<proteinExistence type="predicted"/>
<dbReference type="Proteomes" id="UP000828026">
    <property type="component" value="Segment"/>
</dbReference>
<name>A0AAE8XF33_9CAUD</name>
<dbReference type="RefSeq" id="YP_010657574.1">
    <property type="nucleotide sequence ID" value="NC_070848.1"/>
</dbReference>
<evidence type="ECO:0008006" key="3">
    <source>
        <dbReference type="Google" id="ProtNLM"/>
    </source>
</evidence>
<evidence type="ECO:0000313" key="2">
    <source>
        <dbReference type="Proteomes" id="UP000828026"/>
    </source>
</evidence>
<dbReference type="GeneID" id="77933493"/>
<dbReference type="InterPro" id="IPR011604">
    <property type="entry name" value="PDDEXK-like_dom_sf"/>
</dbReference>
<accession>A0AAE8XF33</accession>
<dbReference type="EMBL" id="MZ447858">
    <property type="protein sequence ID" value="UAW01139.1"/>
    <property type="molecule type" value="Genomic_DNA"/>
</dbReference>
<dbReference type="Gene3D" id="3.90.320.10">
    <property type="match status" value="1"/>
</dbReference>
<organism evidence="1 2">
    <name type="scientific">Vibrio phage BUCT194</name>
    <dbReference type="NCBI Taxonomy" id="2859072"/>
    <lineage>
        <taxon>Viruses</taxon>
        <taxon>Duplodnaviria</taxon>
        <taxon>Heunggongvirae</taxon>
        <taxon>Uroviricota</taxon>
        <taxon>Caudoviricetes</taxon>
        <taxon>Schitoviridae</taxon>
        <taxon>Varunavirus</taxon>
        <taxon>Varunavirus BUCT194</taxon>
    </lineage>
</organism>
<reference evidence="1 2" key="1">
    <citation type="submission" date="2021-06" db="EMBL/GenBank/DDBJ databases">
        <authorList>
            <person name="Chen R."/>
            <person name="Qin H."/>
            <person name="He S."/>
            <person name="Han P."/>
            <person name="Xu F."/>
            <person name="Sun H."/>
            <person name="Fan H."/>
            <person name="Tong Y."/>
        </authorList>
    </citation>
    <scope>NUCLEOTIDE SEQUENCE [LARGE SCALE GENOMIC DNA]</scope>
</reference>